<reference evidence="2 3" key="1">
    <citation type="submission" date="2023-12" db="EMBL/GenBank/DDBJ databases">
        <title>Description of new species of Mycobacterium terrae complex isolated from sewage at the Sao Paulo Zoological Park Foundation in Brazil.</title>
        <authorList>
            <person name="Romagnoli C.L."/>
            <person name="Conceicao E.C."/>
            <person name="Machado E."/>
            <person name="Barreto L.B.P.F."/>
            <person name="Sharma A."/>
            <person name="Silva N.M."/>
            <person name="Marques L.E."/>
            <person name="Juliana M.A."/>
            <person name="Lourenco M.C.S."/>
            <person name="Digiampietri L.A."/>
            <person name="Suffys P.N."/>
            <person name="Viana-Niero C."/>
        </authorList>
    </citation>
    <scope>NUCLEOTIDE SEQUENCE [LARGE SCALE GENOMIC DNA]</scope>
    <source>
        <strain evidence="2 3">MYC098</strain>
    </source>
</reference>
<name>A0ABU5XHE3_9MYCO</name>
<gene>
    <name evidence="2" type="ORF">K6T79_09615</name>
</gene>
<feature type="region of interest" description="Disordered" evidence="1">
    <location>
        <begin position="422"/>
        <end position="496"/>
    </location>
</feature>
<evidence type="ECO:0000313" key="2">
    <source>
        <dbReference type="EMBL" id="MEB3021303.1"/>
    </source>
</evidence>
<dbReference type="EMBL" id="JAYJJR010000005">
    <property type="protein sequence ID" value="MEB3021303.1"/>
    <property type="molecule type" value="Genomic_DNA"/>
</dbReference>
<dbReference type="RefSeq" id="WP_225406315.1">
    <property type="nucleotide sequence ID" value="NZ_JAYJJR010000005.1"/>
</dbReference>
<dbReference type="Pfam" id="PF06074">
    <property type="entry name" value="Portal_Mu"/>
    <property type="match status" value="1"/>
</dbReference>
<comment type="caution">
    <text evidence="2">The sequence shown here is derived from an EMBL/GenBank/DDBJ whole genome shotgun (WGS) entry which is preliminary data.</text>
</comment>
<keyword evidence="3" id="KW-1185">Reference proteome</keyword>
<organism evidence="2 3">
    <name type="scientific">[Mycobacterium] crassicus</name>
    <dbReference type="NCBI Taxonomy" id="2872309"/>
    <lineage>
        <taxon>Bacteria</taxon>
        <taxon>Bacillati</taxon>
        <taxon>Actinomycetota</taxon>
        <taxon>Actinomycetes</taxon>
        <taxon>Mycobacteriales</taxon>
        <taxon>Mycobacteriaceae</taxon>
        <taxon>Mycolicibacter</taxon>
    </lineage>
</organism>
<dbReference type="Proteomes" id="UP001299596">
    <property type="component" value="Unassembled WGS sequence"/>
</dbReference>
<evidence type="ECO:0000313" key="3">
    <source>
        <dbReference type="Proteomes" id="UP001299596"/>
    </source>
</evidence>
<proteinExistence type="predicted"/>
<protein>
    <submittedName>
        <fullName evidence="2">DUF935 domain-containing protein</fullName>
    </submittedName>
</protein>
<evidence type="ECO:0000256" key="1">
    <source>
        <dbReference type="SAM" id="MobiDB-lite"/>
    </source>
</evidence>
<accession>A0ABU5XHE3</accession>
<feature type="compositionally biased region" description="Polar residues" evidence="1">
    <location>
        <begin position="487"/>
        <end position="496"/>
    </location>
</feature>
<dbReference type="InterPro" id="IPR009279">
    <property type="entry name" value="Portal_Mu"/>
</dbReference>
<sequence>MALKKTAAPRTEKGYIVSSAGAMGWGGSLDQFEQTTDLIWPVSVWTYTRMVREDARISSVLRAIGLPIRRTTWRIRSNGASDAVTAFVARNLGLPIEGADEEQAASKPPPRTRGRFSWDKHLQQALMSLRYGHAVFEQIYRIEGEGANTRAVLRKLAPRPQSTISKWNVARDGGLVSIEQQPASAFTVTPNGMAIPTGGPMDSVLPVGRLVVYLHEPDPGVWIGNSLLRPAYKHWKLKDELMRIEAAAARRHGIGVPVITANDTESDDQERIDELRDIASAYRGGESAGLALTHGETFVVASPNGTPMDPRRAIEYHDHQMALVALAHFLNLDGKGGSYALASVQADTFVQSVQTVADDIRDTAQAHIVEDLVDINFGEDEPAPLLVCDEIGSRQDATAAALQMLVAAGLLTPDPRLEAFIRSATGLPGPDPDADPATEPEPEHDPVADVDQMVKQLHPFSSSRTSGRVAVAPHTRRRPTVHKKAESSQQGDPTLW</sequence>